<dbReference type="Proteomes" id="UP000294662">
    <property type="component" value="Unassembled WGS sequence"/>
</dbReference>
<sequence length="192" mass="21249">MTYSFVGKTGIVLHPSAEMREQLVRRLATYGIRAQGRWPELEPGETEADLLVVDLDRAEDGQFPWPPQAAPMPVLGLIGSETPGRLEWAIRQGLDAFLPIGATANLYSALVLGFARYDERCETRRREAESARRASLRLDLLRAVISIMQAEGIDEARALKKLRAFAMVERVALEDAATLYLSSPAKRGKAKA</sequence>
<name>A0A4R5ET87_9RHOB</name>
<organism evidence="1 2">
    <name type="scientific">Antarcticimicrobium sediminis</name>
    <dbReference type="NCBI Taxonomy" id="2546227"/>
    <lineage>
        <taxon>Bacteria</taxon>
        <taxon>Pseudomonadati</taxon>
        <taxon>Pseudomonadota</taxon>
        <taxon>Alphaproteobacteria</taxon>
        <taxon>Rhodobacterales</taxon>
        <taxon>Paracoccaceae</taxon>
        <taxon>Antarcticimicrobium</taxon>
    </lineage>
</organism>
<evidence type="ECO:0000313" key="2">
    <source>
        <dbReference type="Proteomes" id="UP000294662"/>
    </source>
</evidence>
<dbReference type="InterPro" id="IPR011006">
    <property type="entry name" value="CheY-like_superfamily"/>
</dbReference>
<dbReference type="AlphaFoldDB" id="A0A4R5ET87"/>
<dbReference type="SUPFAM" id="SSF52172">
    <property type="entry name" value="CheY-like"/>
    <property type="match status" value="1"/>
</dbReference>
<dbReference type="EMBL" id="SMFP01000006">
    <property type="protein sequence ID" value="TDE37930.1"/>
    <property type="molecule type" value="Genomic_DNA"/>
</dbReference>
<accession>A0A4R5ET87</accession>
<dbReference type="RefSeq" id="WP_132829207.1">
    <property type="nucleotide sequence ID" value="NZ_SMFP01000006.1"/>
</dbReference>
<dbReference type="OrthoDB" id="6159164at2"/>
<evidence type="ECO:0008006" key="3">
    <source>
        <dbReference type="Google" id="ProtNLM"/>
    </source>
</evidence>
<evidence type="ECO:0000313" key="1">
    <source>
        <dbReference type="EMBL" id="TDE37930.1"/>
    </source>
</evidence>
<keyword evidence="2" id="KW-1185">Reference proteome</keyword>
<comment type="caution">
    <text evidence="1">The sequence shown here is derived from an EMBL/GenBank/DDBJ whole genome shotgun (WGS) entry which is preliminary data.</text>
</comment>
<protein>
    <recommendedName>
        <fullName evidence="3">Two-component response regulator, AmiR/NasT family, consists of REC and RNA-binding antiterminator (ANTAR) domains</fullName>
    </recommendedName>
</protein>
<gene>
    <name evidence="1" type="ORF">E1B25_10915</name>
</gene>
<dbReference type="Gene3D" id="3.40.50.2300">
    <property type="match status" value="1"/>
</dbReference>
<reference evidence="1 2" key="1">
    <citation type="submission" date="2019-03" db="EMBL/GenBank/DDBJ databases">
        <authorList>
            <person name="Zhang S."/>
        </authorList>
    </citation>
    <scope>NUCLEOTIDE SEQUENCE [LARGE SCALE GENOMIC DNA]</scope>
    <source>
        <strain evidence="1 2">S4J41</strain>
    </source>
</reference>
<proteinExistence type="predicted"/>